<keyword evidence="3" id="KW-1185">Reference proteome</keyword>
<feature type="transmembrane region" description="Helical" evidence="1">
    <location>
        <begin position="321"/>
        <end position="340"/>
    </location>
</feature>
<sequence length="355" mass="38882">MSAKALQLGVPALVAGLLYLAGTAWVGDREHWVPISPYPGEHFMALTTAPDGRLFAGAQSGAVLERDPGGPWRLHNTGLPAITWLLPDGDGLLAGTIRGVYASPDGRQWAPVERGLPEGLWVLQFEPLPDGLRLLSPDQGLYRRDDQGRWHADHSRGLPAGVHIYHYARDTQGGDHVGTVAEGAYYRPDPGADWRPNSEGLHRHARGFSLLRREGGIILGSDRGAWWQSQPGERWQALGTGRHGFRVLDLAADARGRVWAASDEGIWVADESNRDGRPTPWRSVPMRDEGPQAPVSRFHIDGDQHLAAAGAIYQLERDRGWQVPILVMAILAGVMTWAMMHVPAVTGRRPPPNHP</sequence>
<evidence type="ECO:0000313" key="2">
    <source>
        <dbReference type="EMBL" id="ABI55661.1"/>
    </source>
</evidence>
<dbReference type="EMBL" id="CP000453">
    <property type="protein sequence ID" value="ABI55661.1"/>
    <property type="molecule type" value="Genomic_DNA"/>
</dbReference>
<gene>
    <name evidence="2" type="ordered locus">Mlg_0306</name>
</gene>
<dbReference type="KEGG" id="aeh:Mlg_0306"/>
<accession>Q0ABX6</accession>
<keyword evidence="1" id="KW-0472">Membrane</keyword>
<dbReference type="AlphaFoldDB" id="Q0ABX6"/>
<dbReference type="Proteomes" id="UP000001962">
    <property type="component" value="Chromosome"/>
</dbReference>
<keyword evidence="1" id="KW-1133">Transmembrane helix</keyword>
<dbReference type="SUPFAM" id="SSF110296">
    <property type="entry name" value="Oligoxyloglucan reducing end-specific cellobiohydrolase"/>
    <property type="match status" value="1"/>
</dbReference>
<evidence type="ECO:0000313" key="3">
    <source>
        <dbReference type="Proteomes" id="UP000001962"/>
    </source>
</evidence>
<organism evidence="2 3">
    <name type="scientific">Alkalilimnicola ehrlichii (strain ATCC BAA-1101 / DSM 17681 / MLHE-1)</name>
    <dbReference type="NCBI Taxonomy" id="187272"/>
    <lineage>
        <taxon>Bacteria</taxon>
        <taxon>Pseudomonadati</taxon>
        <taxon>Pseudomonadota</taxon>
        <taxon>Gammaproteobacteria</taxon>
        <taxon>Chromatiales</taxon>
        <taxon>Ectothiorhodospiraceae</taxon>
        <taxon>Alkalilimnicola</taxon>
    </lineage>
</organism>
<proteinExistence type="predicted"/>
<dbReference type="eggNOG" id="COG3292">
    <property type="taxonomic scope" value="Bacteria"/>
</dbReference>
<dbReference type="Gene3D" id="2.130.10.10">
    <property type="entry name" value="YVTN repeat-like/Quinoprotein amine dehydrogenase"/>
    <property type="match status" value="1"/>
</dbReference>
<dbReference type="OrthoDB" id="5758519at2"/>
<reference evidence="3" key="1">
    <citation type="submission" date="2006-08" db="EMBL/GenBank/DDBJ databases">
        <title>Complete sequence of Alkalilimnicola ehrilichei MLHE-1.</title>
        <authorList>
            <person name="Copeland A."/>
            <person name="Lucas S."/>
            <person name="Lapidus A."/>
            <person name="Barry K."/>
            <person name="Detter J.C."/>
            <person name="Glavina del Rio T."/>
            <person name="Hammon N."/>
            <person name="Israni S."/>
            <person name="Dalin E."/>
            <person name="Tice H."/>
            <person name="Pitluck S."/>
            <person name="Sims D."/>
            <person name="Brettin T."/>
            <person name="Bruce D."/>
            <person name="Han C."/>
            <person name="Tapia R."/>
            <person name="Gilna P."/>
            <person name="Schmutz J."/>
            <person name="Larimer F."/>
            <person name="Land M."/>
            <person name="Hauser L."/>
            <person name="Kyrpides N."/>
            <person name="Mikhailova N."/>
            <person name="Oremland R.S."/>
            <person name="Hoeft S.E."/>
            <person name="Switzer-Blum J."/>
            <person name="Kulp T."/>
            <person name="King G."/>
            <person name="Tabita R."/>
            <person name="Witte B."/>
            <person name="Santini J.M."/>
            <person name="Basu P."/>
            <person name="Hollibaugh J.T."/>
            <person name="Xie G."/>
            <person name="Stolz J.F."/>
            <person name="Richardson P."/>
        </authorList>
    </citation>
    <scope>NUCLEOTIDE SEQUENCE [LARGE SCALE GENOMIC DNA]</scope>
    <source>
        <strain evidence="3">ATCC BAA-1101 / DSM 17681 / MLHE-1</strain>
    </source>
</reference>
<name>Q0ABX6_ALKEH</name>
<evidence type="ECO:0000256" key="1">
    <source>
        <dbReference type="SAM" id="Phobius"/>
    </source>
</evidence>
<protein>
    <submittedName>
        <fullName evidence="2">Putative periplasmic ligand-binding sensor protein</fullName>
    </submittedName>
</protein>
<dbReference type="InterPro" id="IPR015943">
    <property type="entry name" value="WD40/YVTN_repeat-like_dom_sf"/>
</dbReference>
<keyword evidence="1" id="KW-0812">Transmembrane</keyword>
<dbReference type="HOGENOM" id="CLU_785115_0_0_6"/>
<dbReference type="RefSeq" id="WP_011628057.1">
    <property type="nucleotide sequence ID" value="NC_008340.1"/>
</dbReference>